<name>A0ABW1WDG1_9BACL</name>
<organism evidence="2 3">
    <name type="scientific">Sporolactobacillus kofuensis</name>
    <dbReference type="NCBI Taxonomy" id="269672"/>
    <lineage>
        <taxon>Bacteria</taxon>
        <taxon>Bacillati</taxon>
        <taxon>Bacillota</taxon>
        <taxon>Bacilli</taxon>
        <taxon>Bacillales</taxon>
        <taxon>Sporolactobacillaceae</taxon>
        <taxon>Sporolactobacillus</taxon>
    </lineage>
</organism>
<keyword evidence="2" id="KW-0547">Nucleotide-binding</keyword>
<evidence type="ECO:0000313" key="3">
    <source>
        <dbReference type="Proteomes" id="UP001596267"/>
    </source>
</evidence>
<feature type="domain" description="MPN635 N-terminal" evidence="1">
    <location>
        <begin position="152"/>
        <end position="241"/>
    </location>
</feature>
<proteinExistence type="predicted"/>
<dbReference type="InterPro" id="IPR036890">
    <property type="entry name" value="HATPase_C_sf"/>
</dbReference>
<keyword evidence="3" id="KW-1185">Reference proteome</keyword>
<evidence type="ECO:0000313" key="2">
    <source>
        <dbReference type="EMBL" id="MFC6386214.1"/>
    </source>
</evidence>
<dbReference type="InterPro" id="IPR058987">
    <property type="entry name" value="MPN635_N"/>
</dbReference>
<protein>
    <submittedName>
        <fullName evidence="2">ATP-binding protein</fullName>
    </submittedName>
</protein>
<dbReference type="Gene3D" id="3.30.565.10">
    <property type="entry name" value="Histidine kinase-like ATPase, C-terminal domain"/>
    <property type="match status" value="1"/>
</dbReference>
<dbReference type="RefSeq" id="WP_253053594.1">
    <property type="nucleotide sequence ID" value="NZ_JAMXWN010000004.1"/>
</dbReference>
<dbReference type="SUPFAM" id="SSF55874">
    <property type="entry name" value="ATPase domain of HSP90 chaperone/DNA topoisomerase II/histidine kinase"/>
    <property type="match status" value="1"/>
</dbReference>
<gene>
    <name evidence="2" type="ORF">ACFP7A_06355</name>
</gene>
<dbReference type="Proteomes" id="UP001596267">
    <property type="component" value="Unassembled WGS sequence"/>
</dbReference>
<accession>A0ABW1WDG1</accession>
<sequence length="491" mass="55761">MSERYFDLNIEKVLDNWEVYHAVREIIANALDETLLTGCRKPEFVKDGEGFWHVRDYGRGLNYEHFTQNQNSEKVQSSDVIGKFGVGLKDALAVLDRAGRSVVIDSKYAHNTLAMHRKEGFDDVQTLHAVFADSLHPDFEGTEFTLQVTDKEVQDAKKLFLYFEEKTPLDITSFGEIYQKGGQSASIYVNGVKVADEENYTFDYNITKKNAALKKALNRERSAVGRTAYSATIKSMLLNSSTLEVISVLLSQLKKIPEGTQGDEINYMDVQAYAIKKYNALKPTVFMSSLAAYDLTEDDKEKIRDSGRELVIVPDAVFDRVKNEDDENGDPIGTFDVVRQEYNDNFEYDWVEDTALTAKQQQNWKLRTQLLEYLELSKWDKRIKLSKTINEYTSGDVRGVYDSQLKLIVLKPAVLSSAASFYETLIHELVHATTGYSDNTRDFENALGKYIGKLAVDMFAKQKNGSLAVEKTVDSASMTKADGFFRRLFKK</sequence>
<evidence type="ECO:0000259" key="1">
    <source>
        <dbReference type="Pfam" id="PF25856"/>
    </source>
</evidence>
<dbReference type="EMBL" id="JBHSTQ010000005">
    <property type="protein sequence ID" value="MFC6386214.1"/>
    <property type="molecule type" value="Genomic_DNA"/>
</dbReference>
<keyword evidence="2" id="KW-0067">ATP-binding</keyword>
<dbReference type="Pfam" id="PF25856">
    <property type="entry name" value="MPN635_N"/>
    <property type="match status" value="1"/>
</dbReference>
<comment type="caution">
    <text evidence="2">The sequence shown here is derived from an EMBL/GenBank/DDBJ whole genome shotgun (WGS) entry which is preliminary data.</text>
</comment>
<reference evidence="3" key="1">
    <citation type="journal article" date="2019" name="Int. J. Syst. Evol. Microbiol.">
        <title>The Global Catalogue of Microorganisms (GCM) 10K type strain sequencing project: providing services to taxonomists for standard genome sequencing and annotation.</title>
        <authorList>
            <consortium name="The Broad Institute Genomics Platform"/>
            <consortium name="The Broad Institute Genome Sequencing Center for Infectious Disease"/>
            <person name="Wu L."/>
            <person name="Ma J."/>
        </authorList>
    </citation>
    <scope>NUCLEOTIDE SEQUENCE [LARGE SCALE GENOMIC DNA]</scope>
    <source>
        <strain evidence="3">CCUG 42001</strain>
    </source>
</reference>
<dbReference type="GO" id="GO:0005524">
    <property type="term" value="F:ATP binding"/>
    <property type="evidence" value="ECO:0007669"/>
    <property type="project" value="UniProtKB-KW"/>
</dbReference>